<name>A0A183IC45_9BILA</name>
<sequence>MQASRGMALSLTRGAILRSARAPTMISLPSSVDRRGWDTALMDQLDRLTSNQLRALLLHNSELIAPLLDEYYRSMEEPK</sequence>
<evidence type="ECO:0000313" key="2">
    <source>
        <dbReference type="Proteomes" id="UP000270296"/>
    </source>
</evidence>
<organism evidence="3">
    <name type="scientific">Soboliphyme baturini</name>
    <dbReference type="NCBI Taxonomy" id="241478"/>
    <lineage>
        <taxon>Eukaryota</taxon>
        <taxon>Metazoa</taxon>
        <taxon>Ecdysozoa</taxon>
        <taxon>Nematoda</taxon>
        <taxon>Enoplea</taxon>
        <taxon>Dorylaimia</taxon>
        <taxon>Dioctophymatida</taxon>
        <taxon>Dioctophymatoidea</taxon>
        <taxon>Soboliphymatidae</taxon>
        <taxon>Soboliphyme</taxon>
    </lineage>
</organism>
<reference evidence="3" key="1">
    <citation type="submission" date="2016-06" db="UniProtKB">
        <authorList>
            <consortium name="WormBaseParasite"/>
        </authorList>
    </citation>
    <scope>IDENTIFICATION</scope>
</reference>
<gene>
    <name evidence="1" type="ORF">SBAD_LOCUS1189</name>
</gene>
<evidence type="ECO:0000313" key="3">
    <source>
        <dbReference type="WBParaSite" id="SBAD_0000123901-mRNA-1"/>
    </source>
</evidence>
<reference evidence="1 2" key="2">
    <citation type="submission" date="2018-11" db="EMBL/GenBank/DDBJ databases">
        <authorList>
            <consortium name="Pathogen Informatics"/>
        </authorList>
    </citation>
    <scope>NUCLEOTIDE SEQUENCE [LARGE SCALE GENOMIC DNA]</scope>
</reference>
<dbReference type="AlphaFoldDB" id="A0A183IC45"/>
<evidence type="ECO:0000313" key="1">
    <source>
        <dbReference type="EMBL" id="VDO93499.1"/>
    </source>
</evidence>
<dbReference type="WBParaSite" id="SBAD_0000123901-mRNA-1">
    <property type="protein sequence ID" value="SBAD_0000123901-mRNA-1"/>
    <property type="gene ID" value="SBAD_0000123901"/>
</dbReference>
<dbReference type="Proteomes" id="UP000270296">
    <property type="component" value="Unassembled WGS sequence"/>
</dbReference>
<accession>A0A183IC45</accession>
<protein>
    <submittedName>
        <fullName evidence="1 3">Uncharacterized protein</fullName>
    </submittedName>
</protein>
<keyword evidence="2" id="KW-1185">Reference proteome</keyword>
<dbReference type="EMBL" id="UZAM01006741">
    <property type="protein sequence ID" value="VDO93499.1"/>
    <property type="molecule type" value="Genomic_DNA"/>
</dbReference>
<proteinExistence type="predicted"/>